<protein>
    <submittedName>
        <fullName evidence="1">Uncharacterized protein</fullName>
    </submittedName>
</protein>
<evidence type="ECO:0000313" key="2">
    <source>
        <dbReference type="EMBL" id="AKG90565.1"/>
    </source>
</evidence>
<name>A0A0F6SKC0_RHOHA</name>
<proteinExistence type="predicted"/>
<evidence type="ECO:0000313" key="1">
    <source>
        <dbReference type="EMBL" id="AKF16068.1"/>
    </source>
</evidence>
<reference evidence="1" key="1">
    <citation type="journal article" date="2015" name="Infect. Immun.">
        <title>An Invertron-Like Linear Plasmid Mediates Intracellular Survival and Virulence in Bovine Isolates of Rhodococcus equi.</title>
        <authorList>
            <person name="Valero-Rello A."/>
            <person name="Hapeshi A."/>
            <person name="Anastasi E."/>
            <person name="Alvarez S."/>
            <person name="Scortti M."/>
            <person name="Meijer W.G."/>
            <person name="MacArthur I."/>
            <person name="Vazquez-Boland J.A."/>
        </authorList>
    </citation>
    <scope>NUCLEOTIDE SEQUENCE</scope>
    <source>
        <strain evidence="2">PAM1571</strain>
        <strain evidence="1">PAM2012</strain>
        <plasmid evidence="2">pVAPN1571</plasmid>
        <plasmid evidence="1">pVAPN2012</plasmid>
    </source>
</reference>
<gene>
    <name evidence="1" type="ORF">pVAPN2012_1160</name>
    <name evidence="2" type="ORF">pVAPN_1160</name>
</gene>
<geneLocation type="plasmid" evidence="1">
    <name>pVAPN2012</name>
</geneLocation>
<dbReference type="RefSeq" id="WP_172685811.1">
    <property type="nucleotide sequence ID" value="NZ_AP024182.1"/>
</dbReference>
<keyword evidence="1" id="KW-0614">Plasmid</keyword>
<geneLocation type="plasmid" evidence="2">
    <name>pVAPN1571</name>
</geneLocation>
<sequence>MTEDLPETERLRRELEMLADVRARIRDSVGPDARIPTGTVDAVLDDYNAALERERGDDPDVE</sequence>
<dbReference type="AlphaFoldDB" id="A0A0F6SKC0"/>
<organism evidence="1">
    <name type="scientific">Rhodococcus hoagii</name>
    <name type="common">Corynebacterium equii</name>
    <dbReference type="NCBI Taxonomy" id="43767"/>
    <lineage>
        <taxon>Bacteria</taxon>
        <taxon>Bacillati</taxon>
        <taxon>Actinomycetota</taxon>
        <taxon>Actinomycetes</taxon>
        <taxon>Mycobacteriales</taxon>
        <taxon>Nocardiaceae</taxon>
        <taxon>Prescottella</taxon>
    </lineage>
</organism>
<accession>A0A0F6SKC0</accession>
<dbReference type="EMBL" id="KF439868">
    <property type="protein sequence ID" value="AKG90565.1"/>
    <property type="molecule type" value="Genomic_DNA"/>
</dbReference>
<dbReference type="EMBL" id="KP851975">
    <property type="protein sequence ID" value="AKF16068.1"/>
    <property type="molecule type" value="Genomic_DNA"/>
</dbReference>